<accession>A0ABR1Z430</accession>
<dbReference type="Proteomes" id="UP001492380">
    <property type="component" value="Unassembled WGS sequence"/>
</dbReference>
<dbReference type="Gene3D" id="3.20.20.100">
    <property type="entry name" value="NADP-dependent oxidoreductase domain"/>
    <property type="match status" value="1"/>
</dbReference>
<reference evidence="3 4" key="1">
    <citation type="submission" date="2024-04" db="EMBL/GenBank/DDBJ databases">
        <title>Phyllosticta paracitricarpa is synonymous to the EU quarantine fungus P. citricarpa based on phylogenomic analyses.</title>
        <authorList>
            <consortium name="Lawrence Berkeley National Laboratory"/>
            <person name="Van Ingen-Buijs V.A."/>
            <person name="Van Westerhoven A.C."/>
            <person name="Haridas S."/>
            <person name="Skiadas P."/>
            <person name="Martin F."/>
            <person name="Groenewald J.Z."/>
            <person name="Crous P.W."/>
            <person name="Seidl M.F."/>
        </authorList>
    </citation>
    <scope>NUCLEOTIDE SEQUENCE [LARGE SCALE GENOMIC DNA]</scope>
    <source>
        <strain evidence="3 4">CBS 123374</strain>
    </source>
</reference>
<evidence type="ECO:0000313" key="3">
    <source>
        <dbReference type="EMBL" id="KAK8246942.1"/>
    </source>
</evidence>
<comment type="caution">
    <text evidence="3">The sequence shown here is derived from an EMBL/GenBank/DDBJ whole genome shotgun (WGS) entry which is preliminary data.</text>
</comment>
<gene>
    <name evidence="3" type="ORF">HDK90DRAFT_406362</name>
</gene>
<dbReference type="EMBL" id="JBBWRZ010000001">
    <property type="protein sequence ID" value="KAK8246942.1"/>
    <property type="molecule type" value="Genomic_DNA"/>
</dbReference>
<sequence>MSASNGSSHGASSQSLSSGPLSAIVPPVVLGGAGFSNQLHPDPASLPARTIIERAFERGVRAIDTSPYYGPSEIILGDALSQPAITTKYPRSSYLLFSKAGRIAANEFNYSPAWIRKSVERSLERLHTPHLDVVFAHDVEFVSEDEAVAAVGELFRLADEGRARFVGISGYPIPRLVSVARRVRETYGRSLDAVQVWGQLTLQNTKLLENDWLKQLKDAGVNCIFCSSPLAIGLLRAGGVPIGDLGDFHPAPKGLREAAAKASDFVEQRGANLAELALTFAITTAMSVKARTGISVNVVVAAGSIAELEANWKVASTVPNRSLTEQSDGHVKSGEVGDLRNGNDLLHAEEAELVGKVREILGNWIDHSLGD</sequence>
<dbReference type="InterPro" id="IPR036812">
    <property type="entry name" value="NAD(P)_OxRdtase_dom_sf"/>
</dbReference>
<keyword evidence="1" id="KW-0560">Oxidoreductase</keyword>
<feature type="domain" description="NADP-dependent oxidoreductase" evidence="2">
    <location>
        <begin position="28"/>
        <end position="316"/>
    </location>
</feature>
<keyword evidence="4" id="KW-1185">Reference proteome</keyword>
<evidence type="ECO:0000259" key="2">
    <source>
        <dbReference type="Pfam" id="PF00248"/>
    </source>
</evidence>
<dbReference type="InterPro" id="IPR023210">
    <property type="entry name" value="NADP_OxRdtase_dom"/>
</dbReference>
<dbReference type="PANTHER" id="PTHR42686:SF1">
    <property type="entry name" value="GH17980P-RELATED"/>
    <property type="match status" value="1"/>
</dbReference>
<dbReference type="PANTHER" id="PTHR42686">
    <property type="entry name" value="GH17980P-RELATED"/>
    <property type="match status" value="1"/>
</dbReference>
<evidence type="ECO:0000256" key="1">
    <source>
        <dbReference type="ARBA" id="ARBA00023002"/>
    </source>
</evidence>
<dbReference type="InterPro" id="IPR020471">
    <property type="entry name" value="AKR"/>
</dbReference>
<name>A0ABR1Z430_9PEZI</name>
<protein>
    <submittedName>
        <fullName evidence="3">Aldo/keto reductase family-domain-containing protein</fullName>
    </submittedName>
</protein>
<dbReference type="Pfam" id="PF00248">
    <property type="entry name" value="Aldo_ket_red"/>
    <property type="match status" value="1"/>
</dbReference>
<organism evidence="3 4">
    <name type="scientific">Phyllosticta capitalensis</name>
    <dbReference type="NCBI Taxonomy" id="121624"/>
    <lineage>
        <taxon>Eukaryota</taxon>
        <taxon>Fungi</taxon>
        <taxon>Dikarya</taxon>
        <taxon>Ascomycota</taxon>
        <taxon>Pezizomycotina</taxon>
        <taxon>Dothideomycetes</taxon>
        <taxon>Dothideomycetes incertae sedis</taxon>
        <taxon>Botryosphaeriales</taxon>
        <taxon>Phyllostictaceae</taxon>
        <taxon>Phyllosticta</taxon>
    </lineage>
</organism>
<dbReference type="SUPFAM" id="SSF51430">
    <property type="entry name" value="NAD(P)-linked oxidoreductase"/>
    <property type="match status" value="1"/>
</dbReference>
<proteinExistence type="predicted"/>
<evidence type="ECO:0000313" key="4">
    <source>
        <dbReference type="Proteomes" id="UP001492380"/>
    </source>
</evidence>